<feature type="domain" description="CheW-like" evidence="1">
    <location>
        <begin position="34"/>
        <end position="174"/>
    </location>
</feature>
<organism evidence="2">
    <name type="scientific">Salinispirillum sp. LH 10-3-1</name>
    <dbReference type="NCBI Taxonomy" id="2952525"/>
    <lineage>
        <taxon>Bacteria</taxon>
        <taxon>Pseudomonadati</taxon>
        <taxon>Pseudomonadota</taxon>
        <taxon>Gammaproteobacteria</taxon>
        <taxon>Oceanospirillales</taxon>
        <taxon>Saccharospirillaceae</taxon>
        <taxon>Salinispirillum</taxon>
    </lineage>
</organism>
<dbReference type="GO" id="GO:0007165">
    <property type="term" value="P:signal transduction"/>
    <property type="evidence" value="ECO:0007669"/>
    <property type="project" value="InterPro"/>
</dbReference>
<reference evidence="2" key="1">
    <citation type="submission" date="2022-07" db="EMBL/GenBank/DDBJ databases">
        <title>Complete genome sequence of Salinispirillum sp. LH10-3-1 capable of multiple carbohydrate inversion isolated from a soda lake.</title>
        <authorList>
            <person name="Liu J."/>
            <person name="Zhai Y."/>
            <person name="Zhang H."/>
            <person name="Yang H."/>
            <person name="Qu J."/>
            <person name="Li J."/>
        </authorList>
    </citation>
    <scope>NUCLEOTIDE SEQUENCE</scope>
    <source>
        <strain evidence="2">LH 10-3-1</strain>
    </source>
</reference>
<accession>A0AB38YGQ5</accession>
<dbReference type="Gene3D" id="2.30.30.40">
    <property type="entry name" value="SH3 Domains"/>
    <property type="match status" value="1"/>
</dbReference>
<dbReference type="AlphaFoldDB" id="A0AB38YGQ5"/>
<dbReference type="SMART" id="SM00260">
    <property type="entry name" value="CheW"/>
    <property type="match status" value="1"/>
</dbReference>
<name>A0AB38YGQ5_9GAMM</name>
<dbReference type="Pfam" id="PF01584">
    <property type="entry name" value="CheW"/>
    <property type="match status" value="1"/>
</dbReference>
<dbReference type="SUPFAM" id="SSF50341">
    <property type="entry name" value="CheW-like"/>
    <property type="match status" value="1"/>
</dbReference>
<dbReference type="PROSITE" id="PS50851">
    <property type="entry name" value="CHEW"/>
    <property type="match status" value="1"/>
</dbReference>
<dbReference type="PANTHER" id="PTHR22617:SF43">
    <property type="entry name" value="PROTEIN PILI"/>
    <property type="match status" value="1"/>
</dbReference>
<dbReference type="EMBL" id="CP101717">
    <property type="protein sequence ID" value="WLD58246.1"/>
    <property type="molecule type" value="Genomic_DNA"/>
</dbReference>
<dbReference type="GO" id="GO:0006935">
    <property type="term" value="P:chemotaxis"/>
    <property type="evidence" value="ECO:0007669"/>
    <property type="project" value="InterPro"/>
</dbReference>
<evidence type="ECO:0000259" key="1">
    <source>
        <dbReference type="PROSITE" id="PS50851"/>
    </source>
</evidence>
<dbReference type="Gene3D" id="2.40.50.180">
    <property type="entry name" value="CheA-289, Domain 4"/>
    <property type="match status" value="1"/>
</dbReference>
<dbReference type="RefSeq" id="WP_304995532.1">
    <property type="nucleotide sequence ID" value="NZ_CP101717.1"/>
</dbReference>
<dbReference type="InterPro" id="IPR002545">
    <property type="entry name" value="CheW-lke_dom"/>
</dbReference>
<dbReference type="InterPro" id="IPR036061">
    <property type="entry name" value="CheW-like_dom_sf"/>
</dbReference>
<proteinExistence type="predicted"/>
<evidence type="ECO:0000313" key="2">
    <source>
        <dbReference type="EMBL" id="WLD58246.1"/>
    </source>
</evidence>
<dbReference type="PANTHER" id="PTHR22617">
    <property type="entry name" value="CHEMOTAXIS SENSOR HISTIDINE KINASE-RELATED"/>
    <property type="match status" value="1"/>
</dbReference>
<protein>
    <submittedName>
        <fullName evidence="2">Chemotaxis protein CheW</fullName>
    </submittedName>
</protein>
<sequence>MAQATTPYQALLTLTERYRKVASGLPAQEAFVETWTGIAYRIAGCSLVTPMNQVAEILTPPPFTRLPGVQPWVLGVANVRGRLVPVLDLCGYLGVESEASRQSRRVLIVELDDLLFGLRVDQVIGMQHFNVDNRQDDTVDLPTVFEDYTTGAYQWNDESWNLFSMEKLISQQKFMQVAA</sequence>
<dbReference type="InterPro" id="IPR039315">
    <property type="entry name" value="CheW"/>
</dbReference>
<dbReference type="GO" id="GO:0005829">
    <property type="term" value="C:cytosol"/>
    <property type="evidence" value="ECO:0007669"/>
    <property type="project" value="TreeGrafter"/>
</dbReference>
<gene>
    <name evidence="2" type="ORF">NFC81_00285</name>
</gene>